<feature type="transmembrane region" description="Helical" evidence="6">
    <location>
        <begin position="229"/>
        <end position="254"/>
    </location>
</feature>
<evidence type="ECO:0000256" key="2">
    <source>
        <dbReference type="ARBA" id="ARBA00022475"/>
    </source>
</evidence>
<keyword evidence="5 6" id="KW-0472">Membrane</keyword>
<evidence type="ECO:0000313" key="8">
    <source>
        <dbReference type="Proteomes" id="UP000177763"/>
    </source>
</evidence>
<dbReference type="PANTHER" id="PTHR39087">
    <property type="entry name" value="UPF0104 MEMBRANE PROTEIN MJ1595"/>
    <property type="match status" value="1"/>
</dbReference>
<dbReference type="AlphaFoldDB" id="A0A1F4VL58"/>
<keyword evidence="2" id="KW-1003">Cell membrane</keyword>
<feature type="transmembrane region" description="Helical" evidence="6">
    <location>
        <begin position="7"/>
        <end position="28"/>
    </location>
</feature>
<dbReference type="InterPro" id="IPR022791">
    <property type="entry name" value="L-PG_synthase/AglD"/>
</dbReference>
<feature type="transmembrane region" description="Helical" evidence="6">
    <location>
        <begin position="80"/>
        <end position="103"/>
    </location>
</feature>
<evidence type="ECO:0000256" key="4">
    <source>
        <dbReference type="ARBA" id="ARBA00022989"/>
    </source>
</evidence>
<evidence type="ECO:0000313" key="7">
    <source>
        <dbReference type="EMBL" id="OGC57815.1"/>
    </source>
</evidence>
<organism evidence="7 8">
    <name type="scientific">candidate division WWE3 bacterium RIFCSPLOWO2_12_FULL_36_10</name>
    <dbReference type="NCBI Taxonomy" id="1802630"/>
    <lineage>
        <taxon>Bacteria</taxon>
        <taxon>Katanobacteria</taxon>
    </lineage>
</organism>
<keyword evidence="4 6" id="KW-1133">Transmembrane helix</keyword>
<dbReference type="Pfam" id="PF03706">
    <property type="entry name" value="LPG_synthase_TM"/>
    <property type="match status" value="1"/>
</dbReference>
<dbReference type="NCBIfam" id="TIGR00374">
    <property type="entry name" value="flippase-like domain"/>
    <property type="match status" value="1"/>
</dbReference>
<feature type="transmembrane region" description="Helical" evidence="6">
    <location>
        <begin position="123"/>
        <end position="142"/>
    </location>
</feature>
<reference evidence="7 8" key="1">
    <citation type="journal article" date="2016" name="Nat. Commun.">
        <title>Thousands of microbial genomes shed light on interconnected biogeochemical processes in an aquifer system.</title>
        <authorList>
            <person name="Anantharaman K."/>
            <person name="Brown C.T."/>
            <person name="Hug L.A."/>
            <person name="Sharon I."/>
            <person name="Castelle C.J."/>
            <person name="Probst A.J."/>
            <person name="Thomas B.C."/>
            <person name="Singh A."/>
            <person name="Wilkins M.J."/>
            <person name="Karaoz U."/>
            <person name="Brodie E.L."/>
            <person name="Williams K.H."/>
            <person name="Hubbard S.S."/>
            <person name="Banfield J.F."/>
        </authorList>
    </citation>
    <scope>NUCLEOTIDE SEQUENCE [LARGE SCALE GENOMIC DNA]</scope>
</reference>
<evidence type="ECO:0000256" key="3">
    <source>
        <dbReference type="ARBA" id="ARBA00022692"/>
    </source>
</evidence>
<gene>
    <name evidence="7" type="ORF">A3H26_00855</name>
</gene>
<dbReference type="GO" id="GO:0005886">
    <property type="term" value="C:plasma membrane"/>
    <property type="evidence" value="ECO:0007669"/>
    <property type="project" value="UniProtKB-SubCell"/>
</dbReference>
<name>A0A1F4VL58_UNCKA</name>
<comment type="subcellular location">
    <subcellularLocation>
        <location evidence="1">Cell membrane</location>
        <topology evidence="1">Multi-pass membrane protein</topology>
    </subcellularLocation>
</comment>
<feature type="transmembrane region" description="Helical" evidence="6">
    <location>
        <begin position="303"/>
        <end position="328"/>
    </location>
</feature>
<protein>
    <recommendedName>
        <fullName evidence="9">TIGR00374 family protein</fullName>
    </recommendedName>
</protein>
<dbReference type="EMBL" id="MEVN01000005">
    <property type="protein sequence ID" value="OGC57815.1"/>
    <property type="molecule type" value="Genomic_DNA"/>
</dbReference>
<feature type="transmembrane region" description="Helical" evidence="6">
    <location>
        <begin position="40"/>
        <end position="60"/>
    </location>
</feature>
<dbReference type="Proteomes" id="UP000177763">
    <property type="component" value="Unassembled WGS sequence"/>
</dbReference>
<keyword evidence="3 6" id="KW-0812">Transmembrane</keyword>
<dbReference type="PANTHER" id="PTHR39087:SF2">
    <property type="entry name" value="UPF0104 MEMBRANE PROTEIN MJ1595"/>
    <property type="match status" value="1"/>
</dbReference>
<dbReference type="STRING" id="1802630.A3H26_00855"/>
<evidence type="ECO:0000256" key="6">
    <source>
        <dbReference type="SAM" id="Phobius"/>
    </source>
</evidence>
<evidence type="ECO:0008006" key="9">
    <source>
        <dbReference type="Google" id="ProtNLM"/>
    </source>
</evidence>
<proteinExistence type="predicted"/>
<sequence>MKKKIRLFVFWVLIALFTVFVIFSITKLQNVVVVLRTAKVYWILLATFIQLLYFISYSYLYKFSFRIAGIDERVKNFFPVLLSSLFVNVVAPIGGVAGSAYLVDESVRKGESASRATVGVMGAMLSEFSSFGILLIISILYLSNRGSLKTYELVSSLGILFIVVSIIFFMILGMWHPGKLHRVFHFFQRFVNKISMTLRNTTYLADNWAHEHSSDFTTAVKSFTNFKRVLLPIFIAFIGHFLSYLSIFVLFLAFSTKVTPGVLLAGYSMGMLFKIVSPVPQGIGIVETIMVLVFTSLGIRGNVAAVVAVSYRGLTFWIPLLIGFALFYTNKSFRLKHE</sequence>
<accession>A0A1F4VL58</accession>
<feature type="transmembrane region" description="Helical" evidence="6">
    <location>
        <begin position="154"/>
        <end position="175"/>
    </location>
</feature>
<comment type="caution">
    <text evidence="7">The sequence shown here is derived from an EMBL/GenBank/DDBJ whole genome shotgun (WGS) entry which is preliminary data.</text>
</comment>
<evidence type="ECO:0000256" key="5">
    <source>
        <dbReference type="ARBA" id="ARBA00023136"/>
    </source>
</evidence>
<evidence type="ECO:0000256" key="1">
    <source>
        <dbReference type="ARBA" id="ARBA00004651"/>
    </source>
</evidence>